<keyword evidence="11" id="KW-1185">Reference proteome</keyword>
<evidence type="ECO:0000256" key="1">
    <source>
        <dbReference type="ARBA" id="ARBA00007320"/>
    </source>
</evidence>
<dbReference type="Pfam" id="PF23276">
    <property type="entry name" value="TPR_24"/>
    <property type="match status" value="1"/>
</dbReference>
<evidence type="ECO:0000256" key="6">
    <source>
        <dbReference type="RuleBase" id="RU003888"/>
    </source>
</evidence>
<dbReference type="InterPro" id="IPR036227">
    <property type="entry name" value="Ribosomal_uL15/eL18_sf"/>
</dbReference>
<organism evidence="10 11">
    <name type="scientific">Polarella glacialis</name>
    <name type="common">Dinoflagellate</name>
    <dbReference type="NCBI Taxonomy" id="89957"/>
    <lineage>
        <taxon>Eukaryota</taxon>
        <taxon>Sar</taxon>
        <taxon>Alveolata</taxon>
        <taxon>Dinophyceae</taxon>
        <taxon>Suessiales</taxon>
        <taxon>Suessiaceae</taxon>
        <taxon>Polarella</taxon>
    </lineage>
</organism>
<feature type="repeat" description="PPR" evidence="5">
    <location>
        <begin position="826"/>
        <end position="860"/>
    </location>
</feature>
<feature type="compositionally biased region" description="Basic residues" evidence="7">
    <location>
        <begin position="1"/>
        <end position="12"/>
    </location>
</feature>
<evidence type="ECO:0000256" key="3">
    <source>
        <dbReference type="ARBA" id="ARBA00022980"/>
    </source>
</evidence>
<dbReference type="PROSITE" id="PS51375">
    <property type="entry name" value="PPR"/>
    <property type="match status" value="2"/>
</dbReference>
<feature type="domain" description="Large ribosomal subunit protein uL15/eL18" evidence="8">
    <location>
        <begin position="72"/>
        <end position="144"/>
    </location>
</feature>
<name>A0A813GZV6_POLGL</name>
<feature type="repeat" description="PPR" evidence="5">
    <location>
        <begin position="281"/>
        <end position="315"/>
    </location>
</feature>
<dbReference type="InterPro" id="IPR057027">
    <property type="entry name" value="TPR_mt"/>
</dbReference>
<sequence>MTARLKKNRGLRGHVSAGRGRIGKHRKHPGGCGNAGGQHHHRINFDKYHPGWFGKVGMRNFHLIKHGKVTPTINVERLWSLVSEQTRAYYKEKTDKAPVIDVMKAGYMKVMGKGKLPEQPVIVKARYFTKEAEEKIKAAGGVCVLCACGDFRQYGVICVFPLQLHPLVLLPGRFAVPRFGLLLRVRRDEKTFEACIVQNVRCSAGIRDEQLVVQELLRLQPARNVSPEAVGRAVERALQQRGQLPDSRTTANWLRALGRAGRPDLALALLPALKALGIEVGRFQHSAALSACARAGFWREALHLLAEIEAERLRPDVAGCTSIISACARQSEDRWPLALKLLATLSSSALQPDCALVGTALAALATAAAAGGGCWPQALAIICERAARDHVPSLDAQGRSSAVAACGRGGRWEWCLQLLVDVGVLGRSHSCERNVFAYNAAISGCASPEGSWPWALQLLLAAATAGLRLDVVSFCSAISACGGQGYSQWERALWLFADLDVSRGMTPDTAVICAALQACPSWQRAFQLLASTSSCRTRVAAVSIEMAISACGDSQWQPALWLFGHLQGDGAVLQGDGAVCGAVGSVCNQAGRWVQALAIATQGMQGIGSEVQLGHRLRTSALLACATGSQWALCLQLLDATATRGLKPGLASFSIAMSACERARRWEHALLMLRASSGSCLEVDAVCYNSAVSACRSGQQWEAALHLSGLRRCAGIPTEDGVGVSALVSVCERGQQWAFALHHLSLALHGGLEPDLVLLSAGVSACQKGALWAQAVCLLNDVAAHGLQPDVVVANAAISACEAAGRWLQALELLQTLCQWEGVEPTVVSCSAAISACEKGGQWAHALDLLRLLLTLGLQPNTVSSAAAMLACTSSGRWDHALGAFVKMALRGVVADKDAYAAVLMECEQHGLGGSEIGLLHSLGDERSSNQGGWVC</sequence>
<dbReference type="FunFam" id="3.100.10.10:FF:000002">
    <property type="entry name" value="60S ribosomal protein L27a"/>
    <property type="match status" value="1"/>
</dbReference>
<dbReference type="InterPro" id="IPR011990">
    <property type="entry name" value="TPR-like_helical_dom_sf"/>
</dbReference>
<dbReference type="PROSITE" id="PS00475">
    <property type="entry name" value="RIBOSOMAL_L15"/>
    <property type="match status" value="1"/>
</dbReference>
<comment type="similarity">
    <text evidence="1 6">Belongs to the universal ribosomal protein uL15 family.</text>
</comment>
<proteinExistence type="inferred from homology"/>
<evidence type="ECO:0008006" key="12">
    <source>
        <dbReference type="Google" id="ProtNLM"/>
    </source>
</evidence>
<dbReference type="GO" id="GO:0015934">
    <property type="term" value="C:large ribosomal subunit"/>
    <property type="evidence" value="ECO:0007669"/>
    <property type="project" value="InterPro"/>
</dbReference>
<dbReference type="InterPro" id="IPR030878">
    <property type="entry name" value="Ribosomal_uL15"/>
</dbReference>
<dbReference type="OrthoDB" id="61900at2759"/>
<accession>A0A813GZV6</accession>
<dbReference type="EMBL" id="CAJNNV010029987">
    <property type="protein sequence ID" value="CAE8630943.1"/>
    <property type="molecule type" value="Genomic_DNA"/>
</dbReference>
<evidence type="ECO:0000259" key="8">
    <source>
        <dbReference type="Pfam" id="PF00828"/>
    </source>
</evidence>
<comment type="caution">
    <text evidence="10">The sequence shown here is derived from an EMBL/GenBank/DDBJ whole genome shotgun (WGS) entry which is preliminary data.</text>
</comment>
<dbReference type="InterPro" id="IPR002885">
    <property type="entry name" value="PPR_rpt"/>
</dbReference>
<dbReference type="Pfam" id="PF13812">
    <property type="entry name" value="PPR_3"/>
    <property type="match status" value="1"/>
</dbReference>
<evidence type="ECO:0000256" key="4">
    <source>
        <dbReference type="ARBA" id="ARBA00023274"/>
    </source>
</evidence>
<evidence type="ECO:0000256" key="2">
    <source>
        <dbReference type="ARBA" id="ARBA00022737"/>
    </source>
</evidence>
<dbReference type="Gene3D" id="3.100.10.10">
    <property type="match status" value="1"/>
</dbReference>
<dbReference type="PANTHER" id="PTHR47447">
    <property type="entry name" value="OS03G0856100 PROTEIN"/>
    <property type="match status" value="1"/>
</dbReference>
<dbReference type="Gene3D" id="1.25.40.10">
    <property type="entry name" value="Tetratricopeptide repeat domain"/>
    <property type="match status" value="4"/>
</dbReference>
<dbReference type="AlphaFoldDB" id="A0A813GZV6"/>
<reference evidence="10" key="1">
    <citation type="submission" date="2021-02" db="EMBL/GenBank/DDBJ databases">
        <authorList>
            <person name="Dougan E. K."/>
            <person name="Rhodes N."/>
            <person name="Thang M."/>
            <person name="Chan C."/>
        </authorList>
    </citation>
    <scope>NUCLEOTIDE SEQUENCE</scope>
</reference>
<feature type="region of interest" description="Disordered" evidence="7">
    <location>
        <begin position="1"/>
        <end position="38"/>
    </location>
</feature>
<evidence type="ECO:0000256" key="5">
    <source>
        <dbReference type="PROSITE-ProRule" id="PRU00708"/>
    </source>
</evidence>
<keyword evidence="3 6" id="KW-0689">Ribosomal protein</keyword>
<dbReference type="HAMAP" id="MF_01341">
    <property type="entry name" value="Ribosomal_uL15"/>
    <property type="match status" value="1"/>
</dbReference>
<gene>
    <name evidence="10" type="ORF">PGLA1383_LOCUS47108</name>
</gene>
<dbReference type="InterPro" id="IPR021131">
    <property type="entry name" value="Ribosomal_uL15/eL18"/>
</dbReference>
<dbReference type="Proteomes" id="UP000654075">
    <property type="component" value="Unassembled WGS sequence"/>
</dbReference>
<evidence type="ECO:0000256" key="7">
    <source>
        <dbReference type="SAM" id="MobiDB-lite"/>
    </source>
</evidence>
<dbReference type="InterPro" id="IPR001196">
    <property type="entry name" value="Ribosomal_uL15_CS"/>
</dbReference>
<evidence type="ECO:0000313" key="10">
    <source>
        <dbReference type="EMBL" id="CAE8630943.1"/>
    </source>
</evidence>
<protein>
    <recommendedName>
        <fullName evidence="12">60S ribosomal protein L27a</fullName>
    </recommendedName>
</protein>
<keyword evidence="4 6" id="KW-0687">Ribonucleoprotein</keyword>
<dbReference type="GO" id="GO:0006412">
    <property type="term" value="P:translation"/>
    <property type="evidence" value="ECO:0007669"/>
    <property type="project" value="InterPro"/>
</dbReference>
<dbReference type="PANTHER" id="PTHR47447:SF17">
    <property type="entry name" value="OS12G0638900 PROTEIN"/>
    <property type="match status" value="1"/>
</dbReference>
<keyword evidence="2" id="KW-0677">Repeat</keyword>
<feature type="domain" description="Pentatricopeptide repeat-containing protein-mitochondrial" evidence="9">
    <location>
        <begin position="252"/>
        <end position="367"/>
    </location>
</feature>
<dbReference type="GO" id="GO:0003735">
    <property type="term" value="F:structural constituent of ribosome"/>
    <property type="evidence" value="ECO:0007669"/>
    <property type="project" value="InterPro"/>
</dbReference>
<evidence type="ECO:0000313" key="11">
    <source>
        <dbReference type="Proteomes" id="UP000654075"/>
    </source>
</evidence>
<dbReference type="SUPFAM" id="SSF52080">
    <property type="entry name" value="Ribosomal proteins L15p and L18e"/>
    <property type="match status" value="1"/>
</dbReference>
<evidence type="ECO:0000259" key="9">
    <source>
        <dbReference type="Pfam" id="PF23276"/>
    </source>
</evidence>
<dbReference type="Pfam" id="PF00828">
    <property type="entry name" value="Ribosomal_L27A"/>
    <property type="match status" value="1"/>
</dbReference>